<organism evidence="1 2">
    <name type="scientific">Candidatus Kaiserbacteria bacterium RIFCSPHIGHO2_02_FULL_50_50</name>
    <dbReference type="NCBI Taxonomy" id="1798492"/>
    <lineage>
        <taxon>Bacteria</taxon>
        <taxon>Candidatus Kaiseribacteriota</taxon>
    </lineage>
</organism>
<reference evidence="1 2" key="1">
    <citation type="journal article" date="2016" name="Nat. Commun.">
        <title>Thousands of microbial genomes shed light on interconnected biogeochemical processes in an aquifer system.</title>
        <authorList>
            <person name="Anantharaman K."/>
            <person name="Brown C.T."/>
            <person name="Hug L.A."/>
            <person name="Sharon I."/>
            <person name="Castelle C.J."/>
            <person name="Probst A.J."/>
            <person name="Thomas B.C."/>
            <person name="Singh A."/>
            <person name="Wilkins M.J."/>
            <person name="Karaoz U."/>
            <person name="Brodie E.L."/>
            <person name="Williams K.H."/>
            <person name="Hubbard S.S."/>
            <person name="Banfield J.F."/>
        </authorList>
    </citation>
    <scope>NUCLEOTIDE SEQUENCE [LARGE SCALE GENOMIC DNA]</scope>
</reference>
<name>A0A1F6DDW8_9BACT</name>
<proteinExistence type="predicted"/>
<dbReference type="SUPFAM" id="SSF52540">
    <property type="entry name" value="P-loop containing nucleoside triphosphate hydrolases"/>
    <property type="match status" value="1"/>
</dbReference>
<gene>
    <name evidence="1" type="ORF">A3C89_00135</name>
</gene>
<accession>A0A1F6DDW8</accession>
<dbReference type="Gene3D" id="3.40.50.300">
    <property type="entry name" value="P-loop containing nucleotide triphosphate hydrolases"/>
    <property type="match status" value="1"/>
</dbReference>
<dbReference type="Pfam" id="PF13177">
    <property type="entry name" value="DNA_pol3_delta2"/>
    <property type="match status" value="1"/>
</dbReference>
<evidence type="ECO:0000313" key="1">
    <source>
        <dbReference type="EMBL" id="OGG59615.1"/>
    </source>
</evidence>
<sequence>MHAVLYIGTYDAVLPQLPEAAQKGNDVHHVRGGLCTVDDAVRLCAHAARAPLQSTTHLVVAYDRYMPQAQNMLLKSLEDAAHVQWYFIAPRRDTLLPTVRSRLSEVANVASSAVRAEAEAFLALTYPERLAYLAARYAKATKTDEEKAITHRLAQDIVTQCEARAHRDPIKYAQLARDTRFVRTYLDQPGASGKMLLELLALSV</sequence>
<protein>
    <recommendedName>
        <fullName evidence="3">DNA polymerase III delta N-terminal domain-containing protein</fullName>
    </recommendedName>
</protein>
<dbReference type="InterPro" id="IPR027417">
    <property type="entry name" value="P-loop_NTPase"/>
</dbReference>
<dbReference type="Proteomes" id="UP000178794">
    <property type="component" value="Unassembled WGS sequence"/>
</dbReference>
<evidence type="ECO:0000313" key="2">
    <source>
        <dbReference type="Proteomes" id="UP000178794"/>
    </source>
</evidence>
<comment type="caution">
    <text evidence="1">The sequence shown here is derived from an EMBL/GenBank/DDBJ whole genome shotgun (WGS) entry which is preliminary data.</text>
</comment>
<dbReference type="STRING" id="1798492.A3C89_00135"/>
<dbReference type="EMBL" id="MFLF01000013">
    <property type="protein sequence ID" value="OGG59615.1"/>
    <property type="molecule type" value="Genomic_DNA"/>
</dbReference>
<evidence type="ECO:0008006" key="3">
    <source>
        <dbReference type="Google" id="ProtNLM"/>
    </source>
</evidence>
<dbReference type="AlphaFoldDB" id="A0A1F6DDW8"/>